<sequence length="635" mass="73622">MNITLKGEYQPFLSGIKELEKEVNVTLNDNGIPLTIEKNNDPETIIQYKDGQGSIYYEKEYQVYRSFGLFLEKAEAGHAFVWKESANFRSIGPMFDLSRNAVMRVDQFKSLFRKLALMGFNASMLYMEDTYEVKEYPYFGYMRGRYTEKELTELDDYANQLGIELIPCIQTLAHLEEFLKWDAMENIKDTRGVLLTENEATYEFLDKMIRAATKPFRSNRLHIGMDEAEELGRGIYLNKFGYKDRLNIMVEHLNRVTGITDKLELDVMMWSDMFIKLASESGDDQYDMSTEISGEMQEKIPDNVTLMYWDYFHTKKKDYQILINKHKKLGHTPAFAGGIWVWNTFATKYDLSLKTSEAALQASKEEGIQDVFVTLWGDDGNENNLYSAMLGLQLYAEHQYQKSIDQTEWYKRTRFCTGISVEQYLILSKLDVIPGVEKGNADQTNPSKFLLWQDVLLGLFDKHIEGLPISSHYEQLMQEIKSIRDPGAELDFIWNVPEKLAKVLAKKASVGVKLKAAYDQKDKETLKEISLELIPEIIQRVKDLRAAHKKQWLTINKPFGWEIIDIRYGGLVARLETAIERITDYLDGNIDAIEELEQERLPFNVNVEKSTGLGWSSYYYRMASPNVFFHVLPIY</sequence>
<evidence type="ECO:0000256" key="2">
    <source>
        <dbReference type="ARBA" id="ARBA00022801"/>
    </source>
</evidence>
<dbReference type="SUPFAM" id="SSF51445">
    <property type="entry name" value="(Trans)glycosidases"/>
    <property type="match status" value="1"/>
</dbReference>
<evidence type="ECO:0000256" key="1">
    <source>
        <dbReference type="ARBA" id="ARBA00006285"/>
    </source>
</evidence>
<dbReference type="Gene3D" id="3.20.20.80">
    <property type="entry name" value="Glycosidases"/>
    <property type="match status" value="1"/>
</dbReference>
<dbReference type="Pfam" id="PF00728">
    <property type="entry name" value="Glyco_hydro_20"/>
    <property type="match status" value="1"/>
</dbReference>
<keyword evidence="6" id="KW-1185">Reference proteome</keyword>
<dbReference type="InterPro" id="IPR017853">
    <property type="entry name" value="GH"/>
</dbReference>
<dbReference type="InterPro" id="IPR038901">
    <property type="entry name" value="HEXDC-like"/>
</dbReference>
<dbReference type="AlphaFoldDB" id="A0A1M7QT08"/>
<reference evidence="5 6" key="1">
    <citation type="submission" date="2016-11" db="EMBL/GenBank/DDBJ databases">
        <authorList>
            <person name="Jaros S."/>
            <person name="Januszkiewicz K."/>
            <person name="Wedrychowicz H."/>
        </authorList>
    </citation>
    <scope>NUCLEOTIDE SEQUENCE [LARGE SCALE GENOMIC DNA]</scope>
    <source>
        <strain evidence="5 6">CGMCC 1.10681</strain>
    </source>
</reference>
<protein>
    <submittedName>
        <fullName evidence="5">Glycosyl hydrolase family 20, catalytic domain</fullName>
    </submittedName>
</protein>
<keyword evidence="2 5" id="KW-0378">Hydrolase</keyword>
<dbReference type="CDD" id="cd06565">
    <property type="entry name" value="GH20_GcnA-like"/>
    <property type="match status" value="1"/>
</dbReference>
<dbReference type="GO" id="GO:0005975">
    <property type="term" value="P:carbohydrate metabolic process"/>
    <property type="evidence" value="ECO:0007669"/>
    <property type="project" value="InterPro"/>
</dbReference>
<evidence type="ECO:0000259" key="3">
    <source>
        <dbReference type="Pfam" id="PF00728"/>
    </source>
</evidence>
<dbReference type="PANTHER" id="PTHR21040">
    <property type="entry name" value="BCDNA.GH04120"/>
    <property type="match status" value="1"/>
</dbReference>
<evidence type="ECO:0000313" key="5">
    <source>
        <dbReference type="EMBL" id="SHN34759.1"/>
    </source>
</evidence>
<evidence type="ECO:0000259" key="4">
    <source>
        <dbReference type="Pfam" id="PF18088"/>
    </source>
</evidence>
<feature type="domain" description="Glycoside Hydrolase 20C C-terminal" evidence="4">
    <location>
        <begin position="423"/>
        <end position="609"/>
    </location>
</feature>
<name>A0A1M7QT08_9BACI</name>
<dbReference type="InterPro" id="IPR041063">
    <property type="entry name" value="Glyco_H_20C_C"/>
</dbReference>
<dbReference type="Gene3D" id="1.20.120.670">
    <property type="entry name" value="N-acetyl-b-d-glucoasminidase"/>
    <property type="match status" value="1"/>
</dbReference>
<dbReference type="EMBL" id="FRCZ01000009">
    <property type="protein sequence ID" value="SHN34759.1"/>
    <property type="molecule type" value="Genomic_DNA"/>
</dbReference>
<organism evidence="5 6">
    <name type="scientific">Gracilibacillus kekensis</name>
    <dbReference type="NCBI Taxonomy" id="1027249"/>
    <lineage>
        <taxon>Bacteria</taxon>
        <taxon>Bacillati</taxon>
        <taxon>Bacillota</taxon>
        <taxon>Bacilli</taxon>
        <taxon>Bacillales</taxon>
        <taxon>Bacillaceae</taxon>
        <taxon>Gracilibacillus</taxon>
    </lineage>
</organism>
<gene>
    <name evidence="5" type="ORF">SAMN05216179_3538</name>
</gene>
<dbReference type="STRING" id="1027249.SAMN05216179_3538"/>
<comment type="similarity">
    <text evidence="1">Belongs to the glycosyl hydrolase 20 family.</text>
</comment>
<accession>A0A1M7QT08</accession>
<dbReference type="Proteomes" id="UP000184184">
    <property type="component" value="Unassembled WGS sequence"/>
</dbReference>
<dbReference type="Pfam" id="PF18088">
    <property type="entry name" value="Glyco_H_20C_C"/>
    <property type="match status" value="1"/>
</dbReference>
<dbReference type="PANTHER" id="PTHR21040:SF8">
    <property type="entry name" value="BCDNA.GH04120"/>
    <property type="match status" value="1"/>
</dbReference>
<dbReference type="InterPro" id="IPR015883">
    <property type="entry name" value="Glyco_hydro_20_cat"/>
</dbReference>
<proteinExistence type="inferred from homology"/>
<dbReference type="OrthoDB" id="383771at2"/>
<feature type="domain" description="Glycoside hydrolase family 20 catalytic" evidence="3">
    <location>
        <begin position="142"/>
        <end position="313"/>
    </location>
</feature>
<evidence type="ECO:0000313" key="6">
    <source>
        <dbReference type="Proteomes" id="UP000184184"/>
    </source>
</evidence>
<dbReference type="GO" id="GO:0004563">
    <property type="term" value="F:beta-N-acetylhexosaminidase activity"/>
    <property type="evidence" value="ECO:0007669"/>
    <property type="project" value="UniProtKB-ARBA"/>
</dbReference>
<dbReference type="RefSeq" id="WP_073203141.1">
    <property type="nucleotide sequence ID" value="NZ_FRCZ01000009.1"/>
</dbReference>